<evidence type="ECO:0000256" key="7">
    <source>
        <dbReference type="SAM" id="MobiDB-lite"/>
    </source>
</evidence>
<evidence type="ECO:0000256" key="2">
    <source>
        <dbReference type="ARBA" id="ARBA00022771"/>
    </source>
</evidence>
<evidence type="ECO:0000313" key="11">
    <source>
        <dbReference type="Proteomes" id="UP000800035"/>
    </source>
</evidence>
<dbReference type="Proteomes" id="UP000800035">
    <property type="component" value="Unassembled WGS sequence"/>
</dbReference>
<evidence type="ECO:0000256" key="3">
    <source>
        <dbReference type="ARBA" id="ARBA00022833"/>
    </source>
</evidence>
<dbReference type="Pfam" id="PF03366">
    <property type="entry name" value="YEATS"/>
    <property type="match status" value="1"/>
</dbReference>
<dbReference type="AlphaFoldDB" id="A0A6A5TPJ7"/>
<dbReference type="OrthoDB" id="1630758at2759"/>
<accession>A0A6A5TPJ7</accession>
<evidence type="ECO:0000259" key="8">
    <source>
        <dbReference type="PROSITE" id="PS50089"/>
    </source>
</evidence>
<dbReference type="GO" id="GO:0043161">
    <property type="term" value="P:proteasome-mediated ubiquitin-dependent protein catabolic process"/>
    <property type="evidence" value="ECO:0007669"/>
    <property type="project" value="TreeGrafter"/>
</dbReference>
<dbReference type="InterPro" id="IPR055129">
    <property type="entry name" value="YEATS_dom"/>
</dbReference>
<dbReference type="PROSITE" id="PS00518">
    <property type="entry name" value="ZF_RING_1"/>
    <property type="match status" value="1"/>
</dbReference>
<feature type="domain" description="YEATS" evidence="9">
    <location>
        <begin position="122"/>
        <end position="287"/>
    </location>
</feature>
<dbReference type="InterPro" id="IPR001841">
    <property type="entry name" value="Znf_RING"/>
</dbReference>
<dbReference type="PANTHER" id="PTHR15898:SF13">
    <property type="entry name" value="BIFUNCTIONAL APOPTOSIS REGULATOR"/>
    <property type="match status" value="1"/>
</dbReference>
<evidence type="ECO:0000259" key="9">
    <source>
        <dbReference type="PROSITE" id="PS51037"/>
    </source>
</evidence>
<keyword evidence="4 6" id="KW-0539">Nucleus</keyword>
<keyword evidence="11" id="KW-1185">Reference proteome</keyword>
<dbReference type="SUPFAM" id="SSF57850">
    <property type="entry name" value="RING/U-box"/>
    <property type="match status" value="1"/>
</dbReference>
<dbReference type="InterPro" id="IPR017907">
    <property type="entry name" value="Znf_RING_CS"/>
</dbReference>
<dbReference type="GO" id="GO:0008270">
    <property type="term" value="F:zinc ion binding"/>
    <property type="evidence" value="ECO:0007669"/>
    <property type="project" value="UniProtKB-KW"/>
</dbReference>
<evidence type="ECO:0000256" key="6">
    <source>
        <dbReference type="PROSITE-ProRule" id="PRU00376"/>
    </source>
</evidence>
<evidence type="ECO:0000313" key="10">
    <source>
        <dbReference type="EMBL" id="KAF1954358.1"/>
    </source>
</evidence>
<gene>
    <name evidence="10" type="ORF">CC80DRAFT_476097</name>
</gene>
<feature type="region of interest" description="Disordered" evidence="7">
    <location>
        <begin position="260"/>
        <end position="287"/>
    </location>
</feature>
<dbReference type="PROSITE" id="PS51037">
    <property type="entry name" value="YEATS"/>
    <property type="match status" value="1"/>
</dbReference>
<keyword evidence="3" id="KW-0862">Zinc</keyword>
<comment type="subcellular location">
    <subcellularLocation>
        <location evidence="6">Nucleus</location>
    </subcellularLocation>
</comment>
<sequence length="287" mass="32854">MAEPSAPPAETIAHDDVCPVCHLLIYAPVRTQCSHILCASCMAQWADTNQTTNIPHSSLDLDLREFDPNYDPTYDLEASCPMCRMRTSAQPDDALAAQLEQRYPKTYQERREEEEIERGQRAGDGGAEGVMILIGNKHRVERGAENANRHDWTFFVRLSRPDVVKEIRVNLHPTFRPPRVTLREPPFEVRRLGWGVFTLDAVLVLNEPYVWVRDAGSEDRSGELTLQWMLDFEGRGKQGRVRAKIRKEEGAQEEEVVVIERTRSGGSRREERGSPVRYPHMDPEFET</sequence>
<dbReference type="PANTHER" id="PTHR15898">
    <property type="entry name" value="BIFUNCTIONAL APOPTOSIS REGULATOR"/>
    <property type="match status" value="1"/>
</dbReference>
<dbReference type="EMBL" id="ML976999">
    <property type="protein sequence ID" value="KAF1954358.1"/>
    <property type="molecule type" value="Genomic_DNA"/>
</dbReference>
<name>A0A6A5TPJ7_9PLEO</name>
<reference evidence="10" key="1">
    <citation type="journal article" date="2020" name="Stud. Mycol.">
        <title>101 Dothideomycetes genomes: a test case for predicting lifestyles and emergence of pathogens.</title>
        <authorList>
            <person name="Haridas S."/>
            <person name="Albert R."/>
            <person name="Binder M."/>
            <person name="Bloem J."/>
            <person name="Labutti K."/>
            <person name="Salamov A."/>
            <person name="Andreopoulos B."/>
            <person name="Baker S."/>
            <person name="Barry K."/>
            <person name="Bills G."/>
            <person name="Bluhm B."/>
            <person name="Cannon C."/>
            <person name="Castanera R."/>
            <person name="Culley D."/>
            <person name="Daum C."/>
            <person name="Ezra D."/>
            <person name="Gonzalez J."/>
            <person name="Henrissat B."/>
            <person name="Kuo A."/>
            <person name="Liang C."/>
            <person name="Lipzen A."/>
            <person name="Lutzoni F."/>
            <person name="Magnuson J."/>
            <person name="Mondo S."/>
            <person name="Nolan M."/>
            <person name="Ohm R."/>
            <person name="Pangilinan J."/>
            <person name="Park H.-J."/>
            <person name="Ramirez L."/>
            <person name="Alfaro M."/>
            <person name="Sun H."/>
            <person name="Tritt A."/>
            <person name="Yoshinaga Y."/>
            <person name="Zwiers L.-H."/>
            <person name="Turgeon B."/>
            <person name="Goodwin S."/>
            <person name="Spatafora J."/>
            <person name="Crous P."/>
            <person name="Grigoriev I."/>
        </authorList>
    </citation>
    <scope>NUCLEOTIDE SEQUENCE</scope>
    <source>
        <strain evidence="10">CBS 675.92</strain>
    </source>
</reference>
<feature type="domain" description="RING-type" evidence="8">
    <location>
        <begin position="18"/>
        <end position="84"/>
    </location>
</feature>
<proteinExistence type="predicted"/>
<protein>
    <submittedName>
        <fullName evidence="10">Uncharacterized protein</fullName>
    </submittedName>
</protein>
<dbReference type="SMART" id="SM00184">
    <property type="entry name" value="RING"/>
    <property type="match status" value="1"/>
</dbReference>
<evidence type="ECO:0000256" key="4">
    <source>
        <dbReference type="ARBA" id="ARBA00023242"/>
    </source>
</evidence>
<organism evidence="10 11">
    <name type="scientific">Byssothecium circinans</name>
    <dbReference type="NCBI Taxonomy" id="147558"/>
    <lineage>
        <taxon>Eukaryota</taxon>
        <taxon>Fungi</taxon>
        <taxon>Dikarya</taxon>
        <taxon>Ascomycota</taxon>
        <taxon>Pezizomycotina</taxon>
        <taxon>Dothideomycetes</taxon>
        <taxon>Pleosporomycetidae</taxon>
        <taxon>Pleosporales</taxon>
        <taxon>Massarineae</taxon>
        <taxon>Massarinaceae</taxon>
        <taxon>Byssothecium</taxon>
    </lineage>
</organism>
<dbReference type="Gene3D" id="3.30.40.10">
    <property type="entry name" value="Zinc/RING finger domain, C3HC4 (zinc finger)"/>
    <property type="match status" value="1"/>
</dbReference>
<dbReference type="InterPro" id="IPR038704">
    <property type="entry name" value="YEAST_sf"/>
</dbReference>
<keyword evidence="2 5" id="KW-0863">Zinc-finger</keyword>
<evidence type="ECO:0000256" key="1">
    <source>
        <dbReference type="ARBA" id="ARBA00022723"/>
    </source>
</evidence>
<dbReference type="Gene3D" id="2.60.40.1970">
    <property type="entry name" value="YEATS domain"/>
    <property type="match status" value="1"/>
</dbReference>
<evidence type="ECO:0000256" key="5">
    <source>
        <dbReference type="PROSITE-ProRule" id="PRU00175"/>
    </source>
</evidence>
<dbReference type="GO" id="GO:0005634">
    <property type="term" value="C:nucleus"/>
    <property type="evidence" value="ECO:0007669"/>
    <property type="project" value="UniProtKB-SubCell"/>
</dbReference>
<dbReference type="GO" id="GO:0061630">
    <property type="term" value="F:ubiquitin protein ligase activity"/>
    <property type="evidence" value="ECO:0007669"/>
    <property type="project" value="TreeGrafter"/>
</dbReference>
<keyword evidence="1" id="KW-0479">Metal-binding</keyword>
<dbReference type="InterPro" id="IPR013083">
    <property type="entry name" value="Znf_RING/FYVE/PHD"/>
</dbReference>
<dbReference type="PROSITE" id="PS50089">
    <property type="entry name" value="ZF_RING_2"/>
    <property type="match status" value="1"/>
</dbReference>